<name>A0ABR3D2Y9_NEUIN</name>
<protein>
    <recommendedName>
        <fullName evidence="3">Alcohol acetyltransferase</fullName>
    </recommendedName>
</protein>
<dbReference type="SUPFAM" id="SSF52777">
    <property type="entry name" value="CoA-dependent acyltransferases"/>
    <property type="match status" value="1"/>
</dbReference>
<evidence type="ECO:0000313" key="2">
    <source>
        <dbReference type="Proteomes" id="UP001451303"/>
    </source>
</evidence>
<proteinExistence type="predicted"/>
<dbReference type="InterPro" id="IPR010828">
    <property type="entry name" value="Atf2/Sli1-like"/>
</dbReference>
<dbReference type="PANTHER" id="PTHR28037">
    <property type="entry name" value="ALCOHOL O-ACETYLTRANSFERASE 1-RELATED"/>
    <property type="match status" value="1"/>
</dbReference>
<evidence type="ECO:0000313" key="1">
    <source>
        <dbReference type="EMBL" id="KAL0466173.1"/>
    </source>
</evidence>
<keyword evidence="2" id="KW-1185">Reference proteome</keyword>
<dbReference type="InterPro" id="IPR023213">
    <property type="entry name" value="CAT-like_dom_sf"/>
</dbReference>
<gene>
    <name evidence="1" type="ORF">QR685DRAFT_535880</name>
</gene>
<dbReference type="Pfam" id="PF07247">
    <property type="entry name" value="AATase"/>
    <property type="match status" value="1"/>
</dbReference>
<dbReference type="PANTHER" id="PTHR28037:SF1">
    <property type="entry name" value="ALCOHOL O-ACETYLTRANSFERASE 1-RELATED"/>
    <property type="match status" value="1"/>
</dbReference>
<dbReference type="Proteomes" id="UP001451303">
    <property type="component" value="Unassembled WGS sequence"/>
</dbReference>
<dbReference type="Gene3D" id="3.30.559.10">
    <property type="entry name" value="Chloramphenicol acetyltransferase-like domain"/>
    <property type="match status" value="1"/>
</dbReference>
<reference evidence="1 2" key="1">
    <citation type="submission" date="2023-09" db="EMBL/GenBank/DDBJ databases">
        <title>Multi-omics analysis of a traditional fermented food reveals byproduct-associated fungal strains for waste-to-food upcycling.</title>
        <authorList>
            <consortium name="Lawrence Berkeley National Laboratory"/>
            <person name="Rekdal V.M."/>
            <person name="Villalobos-Escobedo J.M."/>
            <person name="Rodriguez-Valeron N."/>
            <person name="Garcia M.O."/>
            <person name="Vasquez D.P."/>
            <person name="Damayanti I."/>
            <person name="Sorensen P.M."/>
            <person name="Baidoo E.E."/>
            <person name="De Carvalho A.C."/>
            <person name="Riley R."/>
            <person name="Lipzen A."/>
            <person name="He G."/>
            <person name="Yan M."/>
            <person name="Haridas S."/>
            <person name="Daum C."/>
            <person name="Yoshinaga Y."/>
            <person name="Ng V."/>
            <person name="Grigoriev I.V."/>
            <person name="Munk R."/>
            <person name="Nuraida L."/>
            <person name="Wijaya C.H."/>
            <person name="Morales P.-C."/>
            <person name="Keasling J.D."/>
        </authorList>
    </citation>
    <scope>NUCLEOTIDE SEQUENCE [LARGE SCALE GENOMIC DNA]</scope>
    <source>
        <strain evidence="1 2">FGSC 2613</strain>
    </source>
</reference>
<sequence length="607" mass="67586">MPNYGRMMVHRQLRVDNQPAVRKEDMERPKVSLNKSPIIRRLGALESYQIALQTLNLIRSNVVSCRFALPKRLAPTARHHDLVNEFERAVARVVLAHPHMQVGIAGAKTSTPSWIRLDSINLGKAIKWQTVKGGHDAFQKELQQTLSREADTRFTKFRVEPGWRIRVLRSEADTSFIEILLMFNHTHLDGVSCKNFYRELLTHLHASDSGLDDFSQASHNPFLSNHIRNLSPASALAASLPPPPEYILPFPVDPTAFEHFFKQEIQTPSSQYPRNVATHAHWAPIQFTSPDTVPFRSRIRTMTFPANIAEELVQACRKQGATLTALLHGIALVSLAPLRELVAKADAFAFLTPINIRKYLPSPDSGGRNGCNKKRFNAETAMGNYVTIIEHVADEELVGRVRGTLTESKYVSGCNFQPNPRAAEADEVLSEVHDLIFVAARRVRADLAVKSESCSPRGLENDMIGFVSRGVSDWRRQLQEEVKRPRKSSWVVSNLGAMEGKPSHSLEEGREEKEDGWSITRMSMTLCANVVASALGIAVASVKGGDLVVSVSWQEGVVDEKVGDAFVVAMEKWLRLVAERQRADGLMLFGASGRFDCNKVPKVPTAA</sequence>
<comment type="caution">
    <text evidence="1">The sequence shown here is derived from an EMBL/GenBank/DDBJ whole genome shotgun (WGS) entry which is preliminary data.</text>
</comment>
<organism evidence="1 2">
    <name type="scientific">Neurospora intermedia</name>
    <dbReference type="NCBI Taxonomy" id="5142"/>
    <lineage>
        <taxon>Eukaryota</taxon>
        <taxon>Fungi</taxon>
        <taxon>Dikarya</taxon>
        <taxon>Ascomycota</taxon>
        <taxon>Pezizomycotina</taxon>
        <taxon>Sordariomycetes</taxon>
        <taxon>Sordariomycetidae</taxon>
        <taxon>Sordariales</taxon>
        <taxon>Sordariaceae</taxon>
        <taxon>Neurospora</taxon>
    </lineage>
</organism>
<evidence type="ECO:0008006" key="3">
    <source>
        <dbReference type="Google" id="ProtNLM"/>
    </source>
</evidence>
<accession>A0ABR3D2Y9</accession>
<dbReference type="EMBL" id="JAVLET010000013">
    <property type="protein sequence ID" value="KAL0466173.1"/>
    <property type="molecule type" value="Genomic_DNA"/>
</dbReference>
<dbReference type="InterPro" id="IPR052058">
    <property type="entry name" value="Alcohol_O-acetyltransferase"/>
</dbReference>